<feature type="repeat" description="ANK" evidence="3">
    <location>
        <begin position="744"/>
        <end position="770"/>
    </location>
</feature>
<dbReference type="PROSITE" id="PS50088">
    <property type="entry name" value="ANK_REPEAT"/>
    <property type="match status" value="3"/>
</dbReference>
<dbReference type="Pfam" id="PF07714">
    <property type="entry name" value="PK_Tyr_Ser-Thr"/>
    <property type="match status" value="1"/>
</dbReference>
<dbReference type="PANTHER" id="PTHR24198">
    <property type="entry name" value="ANKYRIN REPEAT AND PROTEIN KINASE DOMAIN-CONTAINING PROTEIN"/>
    <property type="match status" value="1"/>
</dbReference>
<dbReference type="SMART" id="SM00248">
    <property type="entry name" value="ANK"/>
    <property type="match status" value="6"/>
</dbReference>
<sequence length="1261" mass="141131">MSDSHSDLALQRVRREFVDSLTEHPLFSERGSNDLRQDTTRNTNLVNHIDSLLTFCIYLASLPESLSEDLSINVSDYQLQNSQFHSKIGRGGSFEVFSLKLQDFPLPILEPEKSKPKVVAVKIPILQGTTPISDKKQWEVRILRNMAWELHVMSHTPIRQSRNVANYYGIFWCPHPSKGDGVRLMPALVMEYADLGTLDHLFNPDLYNLTFDLKWQLTRDIAYGMTALHENRIVHGDLKAQNVLLFSDIESGFIAKVADFGLSLSGGGAESTAKAVFKGYTVPWEAPEVDGSLIHVHELAHADIYSFGLLVWRLMLEGQTFLDEHSDSHTPIPQPFQIRDMMQNQGFTCEGAIKELKKDTGDIFLQMVLGTLHGRGLLCDRLNRVCTATLRKNPTDRAQTFLEILEVLAIPVVQTDLERPGEFFRIGQREIQYSQIWNEISFGLTDDVQGKTVLDLFRPRNQLPNSIWREINRDIEEGGVMDHGASSLNLALCHFMGFGTDHDQSKGLKYMIKAASEGDLRARAVVKRIHDALSYPLPDSLPIHDWIFDAARHGSKIALSELAVMGDYRFSEAKEANYRLRKHGRYFRQYLKSSLTGLATERATSAISQWFQKNQDLSSNDYSDLGWSRLHVAAVTGNLQMINALLEGGNNIDECNWFGETALLCACRIGDFEVMRLLLEKGAQANKASHIGQTPMHFLIFFEEETILPAYKLLSANGSGIRATSIPFALTECEIRFFGEAHGYEGTPLHWAVQAGCLTFIKLLLEDGADPLEGNGLQGLVSNTWEFSNTPLDIAVDEADATIVEILLSHPGVRDRLAANPQQGPDFGAPMRSHDFIKMCRYGSSYRAQIAQTSLALRPNREYNELMGDAIFHYSMAFASWLIEQKCDVNRSSMFGLTPLQAACTRPHPNPIASRLLGVGADPTRQTETVPATALNSLISNFSGGSNGKLIQDLIVHGCDPAEHLDTLAALCSRALKNAEFHLTKDLLQTLGSKCRETLEDVFWQALAQNNETSELIVKYILGRSARPSCVFDSRGRTTVFQRLAAVPEDGRNDKINGRLAEMLLQAYQPKSDVLNAKLPYSGMTALVMCVNSGNYLLTRSLLLRGASLYSASPSVQVFLTDRIISLLEPITDQGNLLCTVKWARNYRRKLENTVQLAAVVVSHLANHESGKVPTNVNTSIEAVRGLVNQWQRLDKFMPEIESILKMRHGSHLRLRSMGQEGVILEDIETGRACKTLSRNEAAIVMEDMWERMMLDLVDYK</sequence>
<reference evidence="5 6" key="1">
    <citation type="journal article" date="2024" name="IMA Fungus">
        <title>Apiospora arundinis, a panoply of carbohydrate-active enzymes and secondary metabolites.</title>
        <authorList>
            <person name="Sorensen T."/>
            <person name="Petersen C."/>
            <person name="Muurmann A.T."/>
            <person name="Christiansen J.V."/>
            <person name="Brundto M.L."/>
            <person name="Overgaard C.K."/>
            <person name="Boysen A.T."/>
            <person name="Wollenberg R.D."/>
            <person name="Larsen T.O."/>
            <person name="Sorensen J.L."/>
            <person name="Nielsen K.L."/>
            <person name="Sondergaard T.E."/>
        </authorList>
    </citation>
    <scope>NUCLEOTIDE SEQUENCE [LARGE SCALE GENOMIC DNA]</scope>
    <source>
        <strain evidence="5 6">AAU 773</strain>
    </source>
</reference>
<dbReference type="InterPro" id="IPR036770">
    <property type="entry name" value="Ankyrin_rpt-contain_sf"/>
</dbReference>
<proteinExistence type="predicted"/>
<dbReference type="SUPFAM" id="SSF48403">
    <property type="entry name" value="Ankyrin repeat"/>
    <property type="match status" value="2"/>
</dbReference>
<dbReference type="PROSITE" id="PS50011">
    <property type="entry name" value="PROTEIN_KINASE_DOM"/>
    <property type="match status" value="1"/>
</dbReference>
<dbReference type="SMART" id="SM00220">
    <property type="entry name" value="S_TKc"/>
    <property type="match status" value="1"/>
</dbReference>
<evidence type="ECO:0000256" key="2">
    <source>
        <dbReference type="ARBA" id="ARBA00023043"/>
    </source>
</evidence>
<feature type="domain" description="Protein kinase" evidence="4">
    <location>
        <begin position="82"/>
        <end position="413"/>
    </location>
</feature>
<accession>A0ABR2JN22</accession>
<dbReference type="EMBL" id="JAPCWZ010000001">
    <property type="protein sequence ID" value="KAK8880189.1"/>
    <property type="molecule type" value="Genomic_DNA"/>
</dbReference>
<keyword evidence="6" id="KW-1185">Reference proteome</keyword>
<dbReference type="InterPro" id="IPR002110">
    <property type="entry name" value="Ankyrin_rpt"/>
</dbReference>
<keyword evidence="1" id="KW-0677">Repeat</keyword>
<dbReference type="SUPFAM" id="SSF56112">
    <property type="entry name" value="Protein kinase-like (PK-like)"/>
    <property type="match status" value="1"/>
</dbReference>
<dbReference type="Pfam" id="PF00023">
    <property type="entry name" value="Ank"/>
    <property type="match status" value="1"/>
</dbReference>
<dbReference type="Pfam" id="PF12796">
    <property type="entry name" value="Ank_2"/>
    <property type="match status" value="1"/>
</dbReference>
<feature type="repeat" description="ANK" evidence="3">
    <location>
        <begin position="658"/>
        <end position="690"/>
    </location>
</feature>
<dbReference type="InterPro" id="IPR011990">
    <property type="entry name" value="TPR-like_helical_dom_sf"/>
</dbReference>
<evidence type="ECO:0000259" key="4">
    <source>
        <dbReference type="PROSITE" id="PS50011"/>
    </source>
</evidence>
<comment type="caution">
    <text evidence="5">The sequence shown here is derived from an EMBL/GenBank/DDBJ whole genome shotgun (WGS) entry which is preliminary data.</text>
</comment>
<evidence type="ECO:0000313" key="6">
    <source>
        <dbReference type="Proteomes" id="UP001390339"/>
    </source>
</evidence>
<name>A0ABR2JN22_9PEZI</name>
<dbReference type="PROSITE" id="PS00108">
    <property type="entry name" value="PROTEIN_KINASE_ST"/>
    <property type="match status" value="1"/>
</dbReference>
<evidence type="ECO:0000313" key="5">
    <source>
        <dbReference type="EMBL" id="KAK8880189.1"/>
    </source>
</evidence>
<dbReference type="PANTHER" id="PTHR24198:SF165">
    <property type="entry name" value="ANKYRIN REPEAT-CONTAINING PROTEIN-RELATED"/>
    <property type="match status" value="1"/>
</dbReference>
<evidence type="ECO:0000256" key="3">
    <source>
        <dbReference type="PROSITE-ProRule" id="PRU00023"/>
    </source>
</evidence>
<dbReference type="PROSITE" id="PS50297">
    <property type="entry name" value="ANK_REP_REGION"/>
    <property type="match status" value="3"/>
</dbReference>
<organism evidence="5 6">
    <name type="scientific">Apiospora arundinis</name>
    <dbReference type="NCBI Taxonomy" id="335852"/>
    <lineage>
        <taxon>Eukaryota</taxon>
        <taxon>Fungi</taxon>
        <taxon>Dikarya</taxon>
        <taxon>Ascomycota</taxon>
        <taxon>Pezizomycotina</taxon>
        <taxon>Sordariomycetes</taxon>
        <taxon>Xylariomycetidae</taxon>
        <taxon>Amphisphaeriales</taxon>
        <taxon>Apiosporaceae</taxon>
        <taxon>Apiospora</taxon>
    </lineage>
</organism>
<protein>
    <submittedName>
        <fullName evidence="5">Kinase-like protein</fullName>
    </submittedName>
</protein>
<gene>
    <name evidence="5" type="ORF">PGQ11_001483</name>
</gene>
<dbReference type="Proteomes" id="UP001390339">
    <property type="component" value="Unassembled WGS sequence"/>
</dbReference>
<dbReference type="InterPro" id="IPR001245">
    <property type="entry name" value="Ser-Thr/Tyr_kinase_cat_dom"/>
</dbReference>
<feature type="repeat" description="ANK" evidence="3">
    <location>
        <begin position="625"/>
        <end position="657"/>
    </location>
</feature>
<dbReference type="InterPro" id="IPR008271">
    <property type="entry name" value="Ser/Thr_kinase_AS"/>
</dbReference>
<keyword evidence="2 3" id="KW-0040">ANK repeat</keyword>
<dbReference type="InterPro" id="IPR000719">
    <property type="entry name" value="Prot_kinase_dom"/>
</dbReference>
<dbReference type="Gene3D" id="1.25.40.20">
    <property type="entry name" value="Ankyrin repeat-containing domain"/>
    <property type="match status" value="3"/>
</dbReference>
<dbReference type="Gene3D" id="1.10.510.10">
    <property type="entry name" value="Transferase(Phosphotransferase) domain 1"/>
    <property type="match status" value="1"/>
</dbReference>
<dbReference type="InterPro" id="IPR011009">
    <property type="entry name" value="Kinase-like_dom_sf"/>
</dbReference>
<evidence type="ECO:0000256" key="1">
    <source>
        <dbReference type="ARBA" id="ARBA00022737"/>
    </source>
</evidence>
<dbReference type="Gene3D" id="1.25.40.10">
    <property type="entry name" value="Tetratricopeptide repeat domain"/>
    <property type="match status" value="1"/>
</dbReference>